<keyword evidence="15" id="KW-0969">Cilium</keyword>
<comment type="function">
    <text evidence="9">The M ring may be actively involved in energy transduction.</text>
</comment>
<organism evidence="15 16">
    <name type="scientific">Thermosipho melanesiensis</name>
    <dbReference type="NCBI Taxonomy" id="46541"/>
    <lineage>
        <taxon>Bacteria</taxon>
        <taxon>Thermotogati</taxon>
        <taxon>Thermotogota</taxon>
        <taxon>Thermotogae</taxon>
        <taxon>Thermotogales</taxon>
        <taxon>Fervidobacteriaceae</taxon>
        <taxon>Thermosipho</taxon>
    </lineage>
</organism>
<dbReference type="InterPro" id="IPR000067">
    <property type="entry name" value="FlgMring_FliF"/>
</dbReference>
<evidence type="ECO:0000256" key="3">
    <source>
        <dbReference type="ARBA" id="ARBA00007971"/>
    </source>
</evidence>
<dbReference type="PIRSF" id="PIRSF004862">
    <property type="entry name" value="FliF"/>
    <property type="match status" value="1"/>
</dbReference>
<dbReference type="NCBIfam" id="TIGR00206">
    <property type="entry name" value="fliF"/>
    <property type="match status" value="1"/>
</dbReference>
<evidence type="ECO:0000256" key="11">
    <source>
        <dbReference type="SAM" id="MobiDB-lite"/>
    </source>
</evidence>
<evidence type="ECO:0000256" key="2">
    <source>
        <dbReference type="ARBA" id="ARBA00004651"/>
    </source>
</evidence>
<evidence type="ECO:0000256" key="4">
    <source>
        <dbReference type="ARBA" id="ARBA00022475"/>
    </source>
</evidence>
<evidence type="ECO:0000256" key="10">
    <source>
        <dbReference type="SAM" id="Coils"/>
    </source>
</evidence>
<dbReference type="PANTHER" id="PTHR30046">
    <property type="entry name" value="FLAGELLAR M-RING PROTEIN"/>
    <property type="match status" value="1"/>
</dbReference>
<keyword evidence="15" id="KW-0282">Flagellum</keyword>
<name>A0ABM6GDC9_9BACT</name>
<dbReference type="Proteomes" id="UP000185490">
    <property type="component" value="Chromosome"/>
</dbReference>
<keyword evidence="10" id="KW-0175">Coiled coil</keyword>
<evidence type="ECO:0000256" key="5">
    <source>
        <dbReference type="ARBA" id="ARBA00022692"/>
    </source>
</evidence>
<keyword evidence="15" id="KW-0966">Cell projection</keyword>
<dbReference type="RefSeq" id="WP_075666872.1">
    <property type="nucleotide sequence ID" value="NZ_CP007389.1"/>
</dbReference>
<dbReference type="Pfam" id="PF01514">
    <property type="entry name" value="YscJ_FliF"/>
    <property type="match status" value="1"/>
</dbReference>
<evidence type="ECO:0000259" key="14">
    <source>
        <dbReference type="Pfam" id="PF08345"/>
    </source>
</evidence>
<dbReference type="InterPro" id="IPR045851">
    <property type="entry name" value="AMP-bd_C_sf"/>
</dbReference>
<sequence>MEWFRKFLDSFSNFPTFWKNLKKNQKIAFLSLIIAIVSAVVITVILNAPRYVLLITANNETDAGAIVQQLESSGIPYKVEAGNRILIPSSYNVYEVRMKLASSGILGASSKGFEILDQTSFGATSFDKQVNYQRALQGELERTIATINGVKYARVHLTLPKYTYYVRGDMAETRASVQLVLEPGASLSKEQVKGIIYLLTGAVEGLKPENVKVVDNFGRALSDLVNFDENTYAASTKAELKMQLERYYRSKIQPALEAVFGLGKVEVITDINLNWQKTEKTITTYSSPKGGFIRSKETESEKSTTFPSDGGPVGTESNIPTTYYQSLESSNSTLYEKKHEITNYELNQIVENIVQNTEGEIENISVSVIIDSSSTVFNKVSKNEINKMVADVIQKSIAANASPSNISYSLAFIPFSRELEEQYQKLIQSEQTKKDIIFKISLLLIATVLMFFSSYGILLQIRKSKARKLVLQRYKMLEEEARKLVEKEGQEEAEEILSEAQKVIEELKNYAQQLAVKSPEETAAIIKIWLSERG</sequence>
<comment type="subcellular location">
    <subcellularLocation>
        <location evidence="1 9">Bacterial flagellum basal body</location>
    </subcellularLocation>
    <subcellularLocation>
        <location evidence="2">Cell membrane</location>
        <topology evidence="2">Multi-pass membrane protein</topology>
    </subcellularLocation>
</comment>
<dbReference type="InterPro" id="IPR013556">
    <property type="entry name" value="Flag_M-ring_C"/>
</dbReference>
<evidence type="ECO:0000313" key="16">
    <source>
        <dbReference type="Proteomes" id="UP000185490"/>
    </source>
</evidence>
<evidence type="ECO:0000256" key="12">
    <source>
        <dbReference type="SAM" id="Phobius"/>
    </source>
</evidence>
<protein>
    <recommendedName>
        <fullName evidence="9">Flagellar M-ring protein</fullName>
    </recommendedName>
</protein>
<comment type="similarity">
    <text evidence="3 9">Belongs to the FliF family.</text>
</comment>
<evidence type="ECO:0000256" key="6">
    <source>
        <dbReference type="ARBA" id="ARBA00022989"/>
    </source>
</evidence>
<keyword evidence="5 12" id="KW-0812">Transmembrane</keyword>
<dbReference type="InterPro" id="IPR043427">
    <property type="entry name" value="YscJ/FliF"/>
</dbReference>
<gene>
    <name evidence="15" type="ORF">BW47_02560</name>
</gene>
<dbReference type="EMBL" id="CP007389">
    <property type="protein sequence ID" value="APT73509.1"/>
    <property type="molecule type" value="Genomic_DNA"/>
</dbReference>
<evidence type="ECO:0000256" key="8">
    <source>
        <dbReference type="ARBA" id="ARBA00023143"/>
    </source>
</evidence>
<dbReference type="PRINTS" id="PR01009">
    <property type="entry name" value="FLGMRINGFLIF"/>
</dbReference>
<evidence type="ECO:0000256" key="1">
    <source>
        <dbReference type="ARBA" id="ARBA00004117"/>
    </source>
</evidence>
<dbReference type="PANTHER" id="PTHR30046:SF0">
    <property type="entry name" value="FLAGELLAR M-RING PROTEIN"/>
    <property type="match status" value="1"/>
</dbReference>
<dbReference type="Pfam" id="PF08345">
    <property type="entry name" value="YscJ_FliF_C"/>
    <property type="match status" value="1"/>
</dbReference>
<dbReference type="Gene3D" id="3.30.300.30">
    <property type="match status" value="1"/>
</dbReference>
<evidence type="ECO:0000313" key="15">
    <source>
        <dbReference type="EMBL" id="APT73509.1"/>
    </source>
</evidence>
<feature type="transmembrane region" description="Helical" evidence="12">
    <location>
        <begin position="27"/>
        <end position="46"/>
    </location>
</feature>
<dbReference type="InterPro" id="IPR006182">
    <property type="entry name" value="FliF_N_dom"/>
</dbReference>
<feature type="region of interest" description="Disordered" evidence="11">
    <location>
        <begin position="291"/>
        <end position="317"/>
    </location>
</feature>
<keyword evidence="6 12" id="KW-1133">Transmembrane helix</keyword>
<reference evidence="15 16" key="1">
    <citation type="submission" date="2014-02" db="EMBL/GenBank/DDBJ databases">
        <title>Diversity of Thermotogales isolates from hydrothermal vents.</title>
        <authorList>
            <person name="Haverkamp T.H.A."/>
            <person name="Lossouarn J."/>
            <person name="Geslin C."/>
            <person name="Nesbo C.L."/>
        </authorList>
    </citation>
    <scope>NUCLEOTIDE SEQUENCE [LARGE SCALE GENOMIC DNA]</scope>
    <source>
        <strain evidence="15 16">431</strain>
    </source>
</reference>
<evidence type="ECO:0000256" key="7">
    <source>
        <dbReference type="ARBA" id="ARBA00023136"/>
    </source>
</evidence>
<keyword evidence="7 12" id="KW-0472">Membrane</keyword>
<keyword evidence="16" id="KW-1185">Reference proteome</keyword>
<feature type="transmembrane region" description="Helical" evidence="12">
    <location>
        <begin position="436"/>
        <end position="458"/>
    </location>
</feature>
<proteinExistence type="inferred from homology"/>
<keyword evidence="8 9" id="KW-0975">Bacterial flagellum</keyword>
<feature type="domain" description="Flagellar M-ring C-terminal" evidence="14">
    <location>
        <begin position="256"/>
        <end position="398"/>
    </location>
</feature>
<keyword evidence="4" id="KW-1003">Cell membrane</keyword>
<feature type="coiled-coil region" evidence="10">
    <location>
        <begin position="467"/>
        <end position="517"/>
    </location>
</feature>
<feature type="domain" description="Flagellar M-ring N-terminal" evidence="13">
    <location>
        <begin position="47"/>
        <end position="222"/>
    </location>
</feature>
<evidence type="ECO:0000259" key="13">
    <source>
        <dbReference type="Pfam" id="PF01514"/>
    </source>
</evidence>
<accession>A0ABM6GDC9</accession>
<evidence type="ECO:0000256" key="9">
    <source>
        <dbReference type="PIRNR" id="PIRNR004862"/>
    </source>
</evidence>